<dbReference type="Proteomes" id="UP000800082">
    <property type="component" value="Unassembled WGS sequence"/>
</dbReference>
<keyword evidence="1" id="KW-0732">Signal</keyword>
<gene>
    <name evidence="2" type="ORF">M421DRAFT_240703</name>
</gene>
<evidence type="ECO:0000313" key="3">
    <source>
        <dbReference type="Proteomes" id="UP000800082"/>
    </source>
</evidence>
<dbReference type="RefSeq" id="XP_033445652.1">
    <property type="nucleotide sequence ID" value="XM_033588490.1"/>
</dbReference>
<feature type="signal peptide" evidence="1">
    <location>
        <begin position="1"/>
        <end position="20"/>
    </location>
</feature>
<keyword evidence="3" id="KW-1185">Reference proteome</keyword>
<dbReference type="GeneID" id="54346137"/>
<dbReference type="AlphaFoldDB" id="A0A6A5RDK8"/>
<name>A0A6A5RDK8_9PLEO</name>
<dbReference type="EMBL" id="ML978984">
    <property type="protein sequence ID" value="KAF1925400.1"/>
    <property type="molecule type" value="Genomic_DNA"/>
</dbReference>
<evidence type="ECO:0000256" key="1">
    <source>
        <dbReference type="SAM" id="SignalP"/>
    </source>
</evidence>
<proteinExistence type="predicted"/>
<sequence>MLSLHLIALALAFLTTSITALPAPGFSLIPRVATERWSIPTMELHMMTQHSGLPGGGEWPESSKYPSTISFAIHMPGQIAHCHTEFANGTLPDDLASCSSEGSRMRFRMEQYMGSGPRRKELAFVLKVSRVDNTSAGQIIFQGEVAITANDPKDASSYLTCLLGPPFDGLRCELMGLMSNRKDLVIEAHSSKVNTIALLTAS</sequence>
<feature type="chain" id="PRO_5025479950" evidence="1">
    <location>
        <begin position="21"/>
        <end position="202"/>
    </location>
</feature>
<accession>A0A6A5RDK8</accession>
<evidence type="ECO:0000313" key="2">
    <source>
        <dbReference type="EMBL" id="KAF1925400.1"/>
    </source>
</evidence>
<organism evidence="2 3">
    <name type="scientific">Didymella exigua CBS 183.55</name>
    <dbReference type="NCBI Taxonomy" id="1150837"/>
    <lineage>
        <taxon>Eukaryota</taxon>
        <taxon>Fungi</taxon>
        <taxon>Dikarya</taxon>
        <taxon>Ascomycota</taxon>
        <taxon>Pezizomycotina</taxon>
        <taxon>Dothideomycetes</taxon>
        <taxon>Pleosporomycetidae</taxon>
        <taxon>Pleosporales</taxon>
        <taxon>Pleosporineae</taxon>
        <taxon>Didymellaceae</taxon>
        <taxon>Didymella</taxon>
    </lineage>
</organism>
<dbReference type="OrthoDB" id="3922703at2759"/>
<protein>
    <submittedName>
        <fullName evidence="2">Uncharacterized protein</fullName>
    </submittedName>
</protein>
<reference evidence="2" key="1">
    <citation type="journal article" date="2020" name="Stud. Mycol.">
        <title>101 Dothideomycetes genomes: a test case for predicting lifestyles and emergence of pathogens.</title>
        <authorList>
            <person name="Haridas S."/>
            <person name="Albert R."/>
            <person name="Binder M."/>
            <person name="Bloem J."/>
            <person name="Labutti K."/>
            <person name="Salamov A."/>
            <person name="Andreopoulos B."/>
            <person name="Baker S."/>
            <person name="Barry K."/>
            <person name="Bills G."/>
            <person name="Bluhm B."/>
            <person name="Cannon C."/>
            <person name="Castanera R."/>
            <person name="Culley D."/>
            <person name="Daum C."/>
            <person name="Ezra D."/>
            <person name="Gonzalez J."/>
            <person name="Henrissat B."/>
            <person name="Kuo A."/>
            <person name="Liang C."/>
            <person name="Lipzen A."/>
            <person name="Lutzoni F."/>
            <person name="Magnuson J."/>
            <person name="Mondo S."/>
            <person name="Nolan M."/>
            <person name="Ohm R."/>
            <person name="Pangilinan J."/>
            <person name="Park H.-J."/>
            <person name="Ramirez L."/>
            <person name="Alfaro M."/>
            <person name="Sun H."/>
            <person name="Tritt A."/>
            <person name="Yoshinaga Y."/>
            <person name="Zwiers L.-H."/>
            <person name="Turgeon B."/>
            <person name="Goodwin S."/>
            <person name="Spatafora J."/>
            <person name="Crous P."/>
            <person name="Grigoriev I."/>
        </authorList>
    </citation>
    <scope>NUCLEOTIDE SEQUENCE</scope>
    <source>
        <strain evidence="2">CBS 183.55</strain>
    </source>
</reference>